<protein>
    <submittedName>
        <fullName evidence="3">Uncharacterized protein</fullName>
    </submittedName>
</protein>
<dbReference type="PROSITE" id="PS51257">
    <property type="entry name" value="PROKAR_LIPOPROTEIN"/>
    <property type="match status" value="1"/>
</dbReference>
<proteinExistence type="predicted"/>
<gene>
    <name evidence="3" type="ORF">HQN59_24165</name>
</gene>
<evidence type="ECO:0000313" key="4">
    <source>
        <dbReference type="Proteomes" id="UP000529637"/>
    </source>
</evidence>
<comment type="caution">
    <text evidence="3">The sequence shown here is derived from an EMBL/GenBank/DDBJ whole genome shotgun (WGS) entry which is preliminary data.</text>
</comment>
<dbReference type="RefSeq" id="WP_176071707.1">
    <property type="nucleotide sequence ID" value="NZ_JABWMJ010000018.1"/>
</dbReference>
<keyword evidence="2" id="KW-1133">Transmembrane helix</keyword>
<reference evidence="3 4" key="1">
    <citation type="submission" date="2020-06" db="EMBL/GenBank/DDBJ databases">
        <title>Schlegella sp. ID0723 isolated from air conditioner.</title>
        <authorList>
            <person name="Kim D.Y."/>
            <person name="Kim D.-U."/>
        </authorList>
    </citation>
    <scope>NUCLEOTIDE SEQUENCE [LARGE SCALE GENOMIC DNA]</scope>
    <source>
        <strain evidence="3 4">ID0723</strain>
    </source>
</reference>
<sequence length="370" mass="40709">MKNTKIYSFGLYFNAGSSCMGDLPAMGSISQAPWRARMIPAHRVAIDTYEDPHDPRDRGAAAQRMESVRLYMVDQGVDSSRLEMQVHAGTAGASPTGESARRADVTLFPRVASLTSRPGDPDLNLAEVRCLQRARELALFPDSEMRSFFEERWREIDWMRVVGHPSFDDWAARGAPHPLYEPPQPAGAIAVPTAADLEFAYRARPREVAKLTLGSLACGLVAAVVAGYPSLTQGRFSRFFFYGLAAFLLLCACAGVCQLLWGRHTSRRVVLTDQWLIVPPPPIPVLGSEARIHYQLIDQLRPGLLLGQRVLWVDHAGGPTAIEVGQFDSDASFERFSEALHARAARQRTAANSGRWLHPAKPPANEHTGG</sequence>
<keyword evidence="4" id="KW-1185">Reference proteome</keyword>
<evidence type="ECO:0000313" key="3">
    <source>
        <dbReference type="EMBL" id="NUZ08845.1"/>
    </source>
</evidence>
<dbReference type="Proteomes" id="UP000529637">
    <property type="component" value="Unassembled WGS sequence"/>
</dbReference>
<feature type="region of interest" description="Disordered" evidence="1">
    <location>
        <begin position="350"/>
        <end position="370"/>
    </location>
</feature>
<dbReference type="AlphaFoldDB" id="A0A7Y6NT48"/>
<evidence type="ECO:0000256" key="2">
    <source>
        <dbReference type="SAM" id="Phobius"/>
    </source>
</evidence>
<keyword evidence="2" id="KW-0812">Transmembrane</keyword>
<name>A0A7Y6NT48_9BURK</name>
<feature type="transmembrane region" description="Helical" evidence="2">
    <location>
        <begin position="240"/>
        <end position="261"/>
    </location>
</feature>
<feature type="transmembrane region" description="Helical" evidence="2">
    <location>
        <begin position="208"/>
        <end position="228"/>
    </location>
</feature>
<organism evidence="3 4">
    <name type="scientific">Piscinibacter koreensis</name>
    <dbReference type="NCBI Taxonomy" id="2742824"/>
    <lineage>
        <taxon>Bacteria</taxon>
        <taxon>Pseudomonadati</taxon>
        <taxon>Pseudomonadota</taxon>
        <taxon>Betaproteobacteria</taxon>
        <taxon>Burkholderiales</taxon>
        <taxon>Sphaerotilaceae</taxon>
        <taxon>Piscinibacter</taxon>
    </lineage>
</organism>
<accession>A0A7Y6NT48</accession>
<dbReference type="EMBL" id="JABWMJ010000018">
    <property type="protein sequence ID" value="NUZ08845.1"/>
    <property type="molecule type" value="Genomic_DNA"/>
</dbReference>
<keyword evidence="2" id="KW-0472">Membrane</keyword>
<evidence type="ECO:0000256" key="1">
    <source>
        <dbReference type="SAM" id="MobiDB-lite"/>
    </source>
</evidence>